<dbReference type="NCBIfam" id="NF047619">
    <property type="entry name" value="NADase_discoid"/>
    <property type="match status" value="1"/>
</dbReference>
<dbReference type="Gene3D" id="2.60.120.260">
    <property type="entry name" value="Galactose-binding domain-like"/>
    <property type="match status" value="1"/>
</dbReference>
<name>A0A919P4Y5_9CELL</name>
<evidence type="ECO:0000259" key="3">
    <source>
        <dbReference type="Pfam" id="PF25302"/>
    </source>
</evidence>
<evidence type="ECO:0000256" key="2">
    <source>
        <dbReference type="SAM" id="Phobius"/>
    </source>
</evidence>
<evidence type="ECO:0000313" key="4">
    <source>
        <dbReference type="EMBL" id="GIG22018.1"/>
    </source>
</evidence>
<gene>
    <name evidence="4" type="ORF">Cch01nite_27420</name>
</gene>
<keyword evidence="2" id="KW-1133">Transmembrane helix</keyword>
<dbReference type="Pfam" id="PF25302">
    <property type="entry name" value="NADase_transloc"/>
    <property type="match status" value="1"/>
</dbReference>
<feature type="region of interest" description="Disordered" evidence="1">
    <location>
        <begin position="1"/>
        <end position="82"/>
    </location>
</feature>
<keyword evidence="5" id="KW-1185">Reference proteome</keyword>
<organism evidence="4 5">
    <name type="scientific">Cellulomonas chitinilytica</name>
    <dbReference type="NCBI Taxonomy" id="398759"/>
    <lineage>
        <taxon>Bacteria</taxon>
        <taxon>Bacillati</taxon>
        <taxon>Actinomycetota</taxon>
        <taxon>Actinomycetes</taxon>
        <taxon>Micrococcales</taxon>
        <taxon>Cellulomonadaceae</taxon>
        <taxon>Cellulomonas</taxon>
    </lineage>
</organism>
<keyword evidence="2" id="KW-0812">Transmembrane</keyword>
<dbReference type="InterPro" id="IPR038587">
    <property type="entry name" value="Ribosomal_eL40_sf"/>
</dbReference>
<keyword evidence="2" id="KW-0472">Membrane</keyword>
<comment type="caution">
    <text evidence="4">The sequence shown here is derived from an EMBL/GenBank/DDBJ whole genome shotgun (WGS) entry which is preliminary data.</text>
</comment>
<evidence type="ECO:0000256" key="1">
    <source>
        <dbReference type="SAM" id="MobiDB-lite"/>
    </source>
</evidence>
<dbReference type="Proteomes" id="UP000632740">
    <property type="component" value="Unassembled WGS sequence"/>
</dbReference>
<dbReference type="InterPro" id="IPR057561">
    <property type="entry name" value="NADase_transloc"/>
</dbReference>
<feature type="domain" description="NAD glycohydrolase translocation F5/8 type C" evidence="3">
    <location>
        <begin position="188"/>
        <end position="324"/>
    </location>
</feature>
<feature type="compositionally biased region" description="Low complexity" evidence="1">
    <location>
        <begin position="30"/>
        <end position="41"/>
    </location>
</feature>
<dbReference type="InterPro" id="IPR008979">
    <property type="entry name" value="Galactose-bd-like_sf"/>
</dbReference>
<protein>
    <recommendedName>
        <fullName evidence="3">NAD glycohydrolase translocation F5/8 type C domain-containing protein</fullName>
    </recommendedName>
</protein>
<dbReference type="AlphaFoldDB" id="A0A919P4Y5"/>
<feature type="compositionally biased region" description="Pro residues" evidence="1">
    <location>
        <begin position="20"/>
        <end position="29"/>
    </location>
</feature>
<feature type="compositionally biased region" description="Low complexity" evidence="1">
    <location>
        <begin position="52"/>
        <end position="64"/>
    </location>
</feature>
<evidence type="ECO:0000313" key="5">
    <source>
        <dbReference type="Proteomes" id="UP000632740"/>
    </source>
</evidence>
<reference evidence="4" key="1">
    <citation type="submission" date="2021-01" db="EMBL/GenBank/DDBJ databases">
        <title>Whole genome shotgun sequence of Cellulomonas chitinilytica NBRC 110799.</title>
        <authorList>
            <person name="Komaki H."/>
            <person name="Tamura T."/>
        </authorList>
    </citation>
    <scope>NUCLEOTIDE SEQUENCE</scope>
    <source>
        <strain evidence="4">NBRC 110799</strain>
    </source>
</reference>
<feature type="transmembrane region" description="Helical" evidence="2">
    <location>
        <begin position="148"/>
        <end position="167"/>
    </location>
</feature>
<sequence length="328" mass="34561">MVTPSSAPPATRPGDAPARPTTPTPPPQTPDARIAAAAALVAPPPPPPAPRTPAARQPAAVRPGVPKPPPAPKKVAADEPPPAPGDLICGSCGAGNTPNRKFCRRCGASLVDAKVQARRSWWSRLWRPEPKHGPAAGYRPRARRRFPTRPVVSIFMIGALVALVLSFRPEINQARITVLDRIQGNVTVNPTGEIASSEAPGHEADKIRDGATNLAWSPAAPGDGVGQFVDFTFAEPFRLTRLLVTPGASDVEKDYLAGSSPKTLSLVVTTSAGTQQSVDVPLQDKVGLQNTSFGIDDVVAIRMAIAATYRATPDTFVSIAEVEFRGRT</sequence>
<dbReference type="EMBL" id="BONK01000009">
    <property type="protein sequence ID" value="GIG22018.1"/>
    <property type="molecule type" value="Genomic_DNA"/>
</dbReference>
<feature type="compositionally biased region" description="Pro residues" evidence="1">
    <location>
        <begin position="42"/>
        <end position="51"/>
    </location>
</feature>
<dbReference type="SUPFAM" id="SSF49785">
    <property type="entry name" value="Galactose-binding domain-like"/>
    <property type="match status" value="1"/>
</dbReference>
<dbReference type="Gene3D" id="4.10.1060.50">
    <property type="match status" value="1"/>
</dbReference>
<accession>A0A919P4Y5</accession>
<proteinExistence type="predicted"/>
<feature type="compositionally biased region" description="Pro residues" evidence="1">
    <location>
        <begin position="1"/>
        <end position="11"/>
    </location>
</feature>